<dbReference type="InterPro" id="IPR051220">
    <property type="entry name" value="TFA_Chaperone"/>
</dbReference>
<dbReference type="PANTHER" id="PTHR34413">
    <property type="entry name" value="PROPHAGE TAIL FIBER ASSEMBLY PROTEIN HOMOLOG TFAE-RELATED-RELATED"/>
    <property type="match status" value="1"/>
</dbReference>
<protein>
    <submittedName>
        <fullName evidence="1">Tail fiber assembly protein</fullName>
    </submittedName>
</protein>
<gene>
    <name evidence="1" type="ORF">JAW44_004838</name>
</gene>
<dbReference type="Pfam" id="PF02413">
    <property type="entry name" value="Caudo_TAP"/>
    <property type="match status" value="1"/>
</dbReference>
<sequence>MQHLKNIKKYIPDDDSSLSLIKEHNVEFYISDDGRDWYKSQADFLPDTLKIAYDKEGIIRCISKDVSSINPRDLSVVEVDVNNKNKSVDISGGWIFDGNEIKPRQYSQEELRAQAEAKKTELLSAAAVAIAPLQDAVDEEMATAEETAALSEWKKYRVKVMRVDASKPVWPTPPDIKAS</sequence>
<evidence type="ECO:0000313" key="1">
    <source>
        <dbReference type="EMBL" id="HAT7595019.1"/>
    </source>
</evidence>
<dbReference type="PANTHER" id="PTHR34413:SF2">
    <property type="entry name" value="PROPHAGE TAIL FIBER ASSEMBLY PROTEIN HOMOLOG TFAE-RELATED"/>
    <property type="match status" value="1"/>
</dbReference>
<comment type="caution">
    <text evidence="1">The sequence shown here is derived from an EMBL/GenBank/DDBJ whole genome shotgun (WGS) entry which is preliminary data.</text>
</comment>
<reference evidence="1" key="2">
    <citation type="submission" date="2020-11" db="EMBL/GenBank/DDBJ databases">
        <authorList>
            <consortium name="NCBI Pathogen Detection Project"/>
        </authorList>
    </citation>
    <scope>NUCLEOTIDE SEQUENCE</scope>
    <source>
        <strain evidence="1">RS189</strain>
    </source>
</reference>
<organism evidence="1 2">
    <name type="scientific">Citrobacter werkmanii</name>
    <dbReference type="NCBI Taxonomy" id="67827"/>
    <lineage>
        <taxon>Bacteria</taxon>
        <taxon>Pseudomonadati</taxon>
        <taxon>Pseudomonadota</taxon>
        <taxon>Gammaproteobacteria</taxon>
        <taxon>Enterobacterales</taxon>
        <taxon>Enterobacteriaceae</taxon>
        <taxon>Citrobacter</taxon>
        <taxon>Citrobacter freundii complex</taxon>
    </lineage>
</organism>
<reference evidence="1" key="1">
    <citation type="journal article" date="2018" name="Genome Biol.">
        <title>SKESA: strategic k-mer extension for scrupulous assemblies.</title>
        <authorList>
            <person name="Souvorov A."/>
            <person name="Agarwala R."/>
            <person name="Lipman D.J."/>
        </authorList>
    </citation>
    <scope>NUCLEOTIDE SEQUENCE</scope>
    <source>
        <strain evidence="1">RS189</strain>
    </source>
</reference>
<dbReference type="AlphaFoldDB" id="A0AA38DTZ2"/>
<dbReference type="InterPro" id="IPR003458">
    <property type="entry name" value="Phage_T4_Gp38_tail_assem"/>
</dbReference>
<proteinExistence type="predicted"/>
<evidence type="ECO:0000313" key="2">
    <source>
        <dbReference type="Proteomes" id="UP000867745"/>
    </source>
</evidence>
<accession>A0AA38DTZ2</accession>
<name>A0AA38DTZ2_9ENTR</name>
<dbReference type="Proteomes" id="UP000867745">
    <property type="component" value="Unassembled WGS sequence"/>
</dbReference>
<dbReference type="EMBL" id="DACUGV010000015">
    <property type="protein sequence ID" value="HAT7595019.1"/>
    <property type="molecule type" value="Genomic_DNA"/>
</dbReference>